<dbReference type="SUPFAM" id="SSF52540">
    <property type="entry name" value="P-loop containing nucleoside triphosphate hydrolases"/>
    <property type="match status" value="1"/>
</dbReference>
<gene>
    <name evidence="1" type="ORF">E2L08_05480</name>
</gene>
<dbReference type="Proteomes" id="UP000295701">
    <property type="component" value="Unassembled WGS sequence"/>
</dbReference>
<name>A0A4R6ACM0_9RHOB</name>
<sequence length="379" mass="42546">MTRLVVHVGDPKTGTSALQRAFFFGMVDAPKGSLAYWRRLNANDLVRPLKARGRDTGQTAWQHLPGWLSDCGPDTTAVISAELFSSADPRALDAALRRHVPGPGDEALIVCYVRPHLDRFLAAYMQRIKTGGIFGTMDEFEVQSDQIGLLEFGTRLRAWREVFGKRLVVRPFLRDRLRGGDVVEDFLHVIRPDGAFRLKRQVRFNESTPVRALAGLRPFHSTLSERGVDRPTRHTIGAAIAHWPLKSASVEKPWMSAEMAGRLRDRCVADAAMLDAEFFGGEAVMVPALDRNADAARDTPMQLEPELHFSPDEMGALLGHAEWLAAKLASRDLDWPAHYRAAYVERRPAYRWFRHVVPGGLFHTAIDRRIGRIAQMLRG</sequence>
<proteinExistence type="predicted"/>
<keyword evidence="2" id="KW-1185">Reference proteome</keyword>
<organism evidence="1 2">
    <name type="scientific">Palleronia sediminis</name>
    <dbReference type="NCBI Taxonomy" id="2547833"/>
    <lineage>
        <taxon>Bacteria</taxon>
        <taxon>Pseudomonadati</taxon>
        <taxon>Pseudomonadota</taxon>
        <taxon>Alphaproteobacteria</taxon>
        <taxon>Rhodobacterales</taxon>
        <taxon>Roseobacteraceae</taxon>
        <taxon>Palleronia</taxon>
    </lineage>
</organism>
<dbReference type="InterPro" id="IPR027417">
    <property type="entry name" value="P-loop_NTPase"/>
</dbReference>
<evidence type="ECO:0000313" key="2">
    <source>
        <dbReference type="Proteomes" id="UP000295701"/>
    </source>
</evidence>
<dbReference type="OrthoDB" id="547419at2"/>
<evidence type="ECO:0000313" key="1">
    <source>
        <dbReference type="EMBL" id="TDL81570.1"/>
    </source>
</evidence>
<dbReference type="AlphaFoldDB" id="A0A4R6ACM0"/>
<comment type="caution">
    <text evidence="1">The sequence shown here is derived from an EMBL/GenBank/DDBJ whole genome shotgun (WGS) entry which is preliminary data.</text>
</comment>
<dbReference type="EMBL" id="SNAA01000004">
    <property type="protein sequence ID" value="TDL81570.1"/>
    <property type="molecule type" value="Genomic_DNA"/>
</dbReference>
<accession>A0A4R6ACM0</accession>
<protein>
    <submittedName>
        <fullName evidence="1">Uncharacterized protein</fullName>
    </submittedName>
</protein>
<dbReference type="RefSeq" id="WP_133396057.1">
    <property type="nucleotide sequence ID" value="NZ_SNAA01000004.1"/>
</dbReference>
<reference evidence="1 2" key="1">
    <citation type="submission" date="2019-03" db="EMBL/GenBank/DDBJ databases">
        <title>Primorskyibacter sp. SS33 isolated from sediments.</title>
        <authorList>
            <person name="Xunke S."/>
        </authorList>
    </citation>
    <scope>NUCLEOTIDE SEQUENCE [LARGE SCALE GENOMIC DNA]</scope>
    <source>
        <strain evidence="1 2">SS33</strain>
    </source>
</reference>